<dbReference type="AlphaFoldDB" id="A0A183EXG2"/>
<keyword evidence="2" id="KW-1185">Reference proteome</keyword>
<dbReference type="Proteomes" id="UP000271098">
    <property type="component" value="Unassembled WGS sequence"/>
</dbReference>
<reference evidence="1 2" key="2">
    <citation type="submission" date="2018-11" db="EMBL/GenBank/DDBJ databases">
        <authorList>
            <consortium name="Pathogen Informatics"/>
        </authorList>
    </citation>
    <scope>NUCLEOTIDE SEQUENCE [LARGE SCALE GENOMIC DNA]</scope>
</reference>
<evidence type="ECO:0000313" key="3">
    <source>
        <dbReference type="WBParaSite" id="GPUH_0002568301-mRNA-1"/>
    </source>
</evidence>
<dbReference type="WBParaSite" id="GPUH_0002568301-mRNA-1">
    <property type="protein sequence ID" value="GPUH_0002568301-mRNA-1"/>
    <property type="gene ID" value="GPUH_0002568301"/>
</dbReference>
<evidence type="ECO:0000313" key="1">
    <source>
        <dbReference type="EMBL" id="VDN44478.1"/>
    </source>
</evidence>
<accession>A0A183EXG2</accession>
<proteinExistence type="predicted"/>
<name>A0A183EXG2_9BILA</name>
<sequence>MRKVNQDLNHRYGQLGAYYPVAVAAFNNYVDAHRIFVLPANATFLEMWEAHEVIKPERIALTRAVCAYNRVSHVHFDYNSEHFTVC</sequence>
<dbReference type="EMBL" id="UYRT01106143">
    <property type="protein sequence ID" value="VDN44478.1"/>
    <property type="molecule type" value="Genomic_DNA"/>
</dbReference>
<protein>
    <submittedName>
        <fullName evidence="3">JmjC domain-containing protein</fullName>
    </submittedName>
</protein>
<reference evidence="3" key="1">
    <citation type="submission" date="2016-06" db="UniProtKB">
        <authorList>
            <consortium name="WormBaseParasite"/>
        </authorList>
    </citation>
    <scope>IDENTIFICATION</scope>
</reference>
<organism evidence="3">
    <name type="scientific">Gongylonema pulchrum</name>
    <dbReference type="NCBI Taxonomy" id="637853"/>
    <lineage>
        <taxon>Eukaryota</taxon>
        <taxon>Metazoa</taxon>
        <taxon>Ecdysozoa</taxon>
        <taxon>Nematoda</taxon>
        <taxon>Chromadorea</taxon>
        <taxon>Rhabditida</taxon>
        <taxon>Spirurina</taxon>
        <taxon>Spiruromorpha</taxon>
        <taxon>Spiruroidea</taxon>
        <taxon>Gongylonematidae</taxon>
        <taxon>Gongylonema</taxon>
    </lineage>
</organism>
<evidence type="ECO:0000313" key="2">
    <source>
        <dbReference type="Proteomes" id="UP000271098"/>
    </source>
</evidence>
<gene>
    <name evidence="1" type="ORF">GPUH_LOCUS25655</name>
</gene>